<gene>
    <name evidence="2" type="ORF">AXF42_Ash003397</name>
</gene>
<name>A0A2I0BG47_9ASPA</name>
<dbReference type="Proteomes" id="UP000236161">
    <property type="component" value="Unassembled WGS sequence"/>
</dbReference>
<dbReference type="OrthoDB" id="1930494at2759"/>
<accession>A0A2I0BG47</accession>
<dbReference type="EMBL" id="KZ451885">
    <property type="protein sequence ID" value="PKA66742.1"/>
    <property type="molecule type" value="Genomic_DNA"/>
</dbReference>
<sequence length="100" mass="11372">MKEEIHMIQKNKTWTLVPRPPGKQIIGVKCVYKIKYISDGTVQKNKARLVAKEFSQKAGEDYSETFASVARMETGYKNFVCSCSNEKMDNSSPRCEICIS</sequence>
<keyword evidence="3" id="KW-1185">Reference proteome</keyword>
<protein>
    <submittedName>
        <fullName evidence="2">Putative mitochondrial protein</fullName>
    </submittedName>
</protein>
<feature type="domain" description="Reverse transcriptase Ty1/copia-type" evidence="1">
    <location>
        <begin position="11"/>
        <end position="74"/>
    </location>
</feature>
<proteinExistence type="predicted"/>
<organism evidence="2 3">
    <name type="scientific">Apostasia shenzhenica</name>
    <dbReference type="NCBI Taxonomy" id="1088818"/>
    <lineage>
        <taxon>Eukaryota</taxon>
        <taxon>Viridiplantae</taxon>
        <taxon>Streptophyta</taxon>
        <taxon>Embryophyta</taxon>
        <taxon>Tracheophyta</taxon>
        <taxon>Spermatophyta</taxon>
        <taxon>Magnoliopsida</taxon>
        <taxon>Liliopsida</taxon>
        <taxon>Asparagales</taxon>
        <taxon>Orchidaceae</taxon>
        <taxon>Apostasioideae</taxon>
        <taxon>Apostasia</taxon>
    </lineage>
</organism>
<evidence type="ECO:0000313" key="3">
    <source>
        <dbReference type="Proteomes" id="UP000236161"/>
    </source>
</evidence>
<evidence type="ECO:0000259" key="1">
    <source>
        <dbReference type="Pfam" id="PF07727"/>
    </source>
</evidence>
<dbReference type="Pfam" id="PF07727">
    <property type="entry name" value="RVT_2"/>
    <property type="match status" value="1"/>
</dbReference>
<evidence type="ECO:0000313" key="2">
    <source>
        <dbReference type="EMBL" id="PKA66742.1"/>
    </source>
</evidence>
<dbReference type="AlphaFoldDB" id="A0A2I0BG47"/>
<dbReference type="InterPro" id="IPR013103">
    <property type="entry name" value="RVT_2"/>
</dbReference>
<dbReference type="STRING" id="1088818.A0A2I0BG47"/>
<reference evidence="2 3" key="1">
    <citation type="journal article" date="2017" name="Nature">
        <title>The Apostasia genome and the evolution of orchids.</title>
        <authorList>
            <person name="Zhang G.Q."/>
            <person name="Liu K.W."/>
            <person name="Li Z."/>
            <person name="Lohaus R."/>
            <person name="Hsiao Y.Y."/>
            <person name="Niu S.C."/>
            <person name="Wang J.Y."/>
            <person name="Lin Y.C."/>
            <person name="Xu Q."/>
            <person name="Chen L.J."/>
            <person name="Yoshida K."/>
            <person name="Fujiwara S."/>
            <person name="Wang Z.W."/>
            <person name="Zhang Y.Q."/>
            <person name="Mitsuda N."/>
            <person name="Wang M."/>
            <person name="Liu G.H."/>
            <person name="Pecoraro L."/>
            <person name="Huang H.X."/>
            <person name="Xiao X.J."/>
            <person name="Lin M."/>
            <person name="Wu X.Y."/>
            <person name="Wu W.L."/>
            <person name="Chen Y.Y."/>
            <person name="Chang S.B."/>
            <person name="Sakamoto S."/>
            <person name="Ohme-Takagi M."/>
            <person name="Yagi M."/>
            <person name="Zeng S.J."/>
            <person name="Shen C.Y."/>
            <person name="Yeh C.M."/>
            <person name="Luo Y.B."/>
            <person name="Tsai W.C."/>
            <person name="Van de Peer Y."/>
            <person name="Liu Z.J."/>
        </authorList>
    </citation>
    <scope>NUCLEOTIDE SEQUENCE [LARGE SCALE GENOMIC DNA]</scope>
    <source>
        <strain evidence="3">cv. Shenzhen</strain>
        <tissue evidence="2">Stem</tissue>
    </source>
</reference>